<sequence length="76" mass="8882">MHPSERHLKLEKDGKKKEFIYYPGRNENSFEVVDMEVANKVYVFSFDIEDGTFSYSGGDLEELSDFIGRHILVTEF</sequence>
<dbReference type="PATRIC" id="fig|1229276.3.peg.4116"/>
<keyword evidence="2" id="KW-1185">Reference proteome</keyword>
<dbReference type="AlphaFoldDB" id="A0A0B8T4V8"/>
<dbReference type="EMBL" id="JJMU01000074">
    <property type="protein sequence ID" value="KGE12319.1"/>
    <property type="molecule type" value="Genomic_DNA"/>
</dbReference>
<dbReference type="RefSeq" id="WP_037503884.1">
    <property type="nucleotide sequence ID" value="NZ_JJMU01000074.1"/>
</dbReference>
<name>A0A0B8T4V8_9SPHI</name>
<reference evidence="2" key="1">
    <citation type="submission" date="2014-04" db="EMBL/GenBank/DDBJ databases">
        <title>Whole-Genome optical mapping and complete genome sequence of Sphingobacterium deserti sp. nov., a new spaces isolated from desert in the west of China.</title>
        <authorList>
            <person name="Teng C."/>
            <person name="Zhou Z."/>
            <person name="Li X."/>
            <person name="Chen M."/>
            <person name="Lin M."/>
            <person name="Wang L."/>
            <person name="Su S."/>
            <person name="Zhang C."/>
            <person name="Zhang W."/>
        </authorList>
    </citation>
    <scope>NUCLEOTIDE SEQUENCE [LARGE SCALE GENOMIC DNA]</scope>
    <source>
        <strain evidence="2">ACCC05744</strain>
    </source>
</reference>
<protein>
    <submittedName>
        <fullName evidence="1">Uncharacterized protein</fullName>
    </submittedName>
</protein>
<dbReference type="STRING" id="1229276.DI53_3969"/>
<accession>A0A0B8T4V8</accession>
<comment type="caution">
    <text evidence="1">The sequence shown here is derived from an EMBL/GenBank/DDBJ whole genome shotgun (WGS) entry which is preliminary data.</text>
</comment>
<gene>
    <name evidence="1" type="ORF">DI53_3969</name>
</gene>
<proteinExistence type="predicted"/>
<organism evidence="1 2">
    <name type="scientific">Sphingobacterium deserti</name>
    <dbReference type="NCBI Taxonomy" id="1229276"/>
    <lineage>
        <taxon>Bacteria</taxon>
        <taxon>Pseudomonadati</taxon>
        <taxon>Bacteroidota</taxon>
        <taxon>Sphingobacteriia</taxon>
        <taxon>Sphingobacteriales</taxon>
        <taxon>Sphingobacteriaceae</taxon>
        <taxon>Sphingobacterium</taxon>
    </lineage>
</organism>
<evidence type="ECO:0000313" key="1">
    <source>
        <dbReference type="EMBL" id="KGE12319.1"/>
    </source>
</evidence>
<evidence type="ECO:0000313" key="2">
    <source>
        <dbReference type="Proteomes" id="UP000031802"/>
    </source>
</evidence>
<reference evidence="1 2" key="2">
    <citation type="journal article" date="2015" name="PLoS ONE">
        <title>Whole-Genome Optical Mapping and Finished Genome Sequence of Sphingobacterium deserti sp. nov., a New Species Isolated from the Western Desert of China.</title>
        <authorList>
            <person name="Teng C."/>
            <person name="Zhou Z."/>
            <person name="Molnar I."/>
            <person name="Li X."/>
            <person name="Tang R."/>
            <person name="Chen M."/>
            <person name="Wang L."/>
            <person name="Su S."/>
            <person name="Zhang W."/>
            <person name="Lin M."/>
        </authorList>
    </citation>
    <scope>NUCLEOTIDE SEQUENCE [LARGE SCALE GENOMIC DNA]</scope>
    <source>
        <strain evidence="2">ACCC05744</strain>
    </source>
</reference>
<dbReference type="Proteomes" id="UP000031802">
    <property type="component" value="Unassembled WGS sequence"/>
</dbReference>